<evidence type="ECO:0000259" key="4">
    <source>
        <dbReference type="Pfam" id="PF16321"/>
    </source>
</evidence>
<reference evidence="5 6" key="1">
    <citation type="submission" date="2022-03" db="EMBL/GenBank/DDBJ databases">
        <title>Novel taxa within the pig intestine.</title>
        <authorList>
            <person name="Wylensek D."/>
            <person name="Bishof K."/>
            <person name="Afrizal A."/>
            <person name="Clavel T."/>
        </authorList>
    </citation>
    <scope>NUCLEOTIDE SEQUENCE [LARGE SCALE GENOMIC DNA]</scope>
    <source>
        <strain evidence="5 6">CLA-KB-P133</strain>
    </source>
</reference>
<comment type="function">
    <text evidence="2">Required for dimerization of active 70S ribosomes into 100S ribosomes in stationary phase; 100S ribosomes are translationally inactive and sometimes present during exponential growth.</text>
</comment>
<dbReference type="PANTHER" id="PTHR33231:SF1">
    <property type="entry name" value="30S RIBOSOMAL PROTEIN"/>
    <property type="match status" value="1"/>
</dbReference>
<evidence type="ECO:0000256" key="3">
    <source>
        <dbReference type="SAM" id="Coils"/>
    </source>
</evidence>
<dbReference type="InterPro" id="IPR038416">
    <property type="entry name" value="Ribosom_S30AE_C_sf"/>
</dbReference>
<comment type="subcellular location">
    <subcellularLocation>
        <location evidence="2">Cytoplasm</location>
    </subcellularLocation>
</comment>
<comment type="similarity">
    <text evidence="2">Belongs to the HPF/YfiA ribosome-associated protein family. Long HPF subfamily.</text>
</comment>
<dbReference type="HAMAP" id="MF_00839">
    <property type="entry name" value="HPF"/>
    <property type="match status" value="1"/>
</dbReference>
<protein>
    <recommendedName>
        <fullName evidence="2">Ribosome hibernation promoting factor</fullName>
        <shortName evidence="2">HPF</shortName>
    </recommendedName>
</protein>
<evidence type="ECO:0000256" key="2">
    <source>
        <dbReference type="HAMAP-Rule" id="MF_00839"/>
    </source>
</evidence>
<proteinExistence type="inferred from homology"/>
<gene>
    <name evidence="5" type="primary">raiA</name>
    <name evidence="2" type="synonym">hpf</name>
    <name evidence="5" type="ORF">MOZ60_08785</name>
</gene>
<dbReference type="PANTHER" id="PTHR33231">
    <property type="entry name" value="30S RIBOSOMAL PROTEIN"/>
    <property type="match status" value="1"/>
</dbReference>
<name>A0AB35U6M3_9FIRM</name>
<dbReference type="InterPro" id="IPR003489">
    <property type="entry name" value="RHF/RaiA"/>
</dbReference>
<keyword evidence="6" id="KW-1185">Reference proteome</keyword>
<comment type="caution">
    <text evidence="5">The sequence shown here is derived from an EMBL/GenBank/DDBJ whole genome shotgun (WGS) entry which is preliminary data.</text>
</comment>
<dbReference type="SUPFAM" id="SSF69754">
    <property type="entry name" value="Ribosome binding protein Y (YfiA homologue)"/>
    <property type="match status" value="1"/>
</dbReference>
<dbReference type="InterPro" id="IPR050574">
    <property type="entry name" value="HPF/YfiA_ribosome-assoc"/>
</dbReference>
<dbReference type="InterPro" id="IPR034694">
    <property type="entry name" value="HPF_long/plastid"/>
</dbReference>
<dbReference type="GO" id="GO:0043024">
    <property type="term" value="F:ribosomal small subunit binding"/>
    <property type="evidence" value="ECO:0007669"/>
    <property type="project" value="TreeGrafter"/>
</dbReference>
<keyword evidence="1 2" id="KW-0810">Translation regulation</keyword>
<feature type="coiled-coil region" evidence="3">
    <location>
        <begin position="73"/>
        <end position="100"/>
    </location>
</feature>
<dbReference type="Pfam" id="PF16321">
    <property type="entry name" value="Ribosom_S30AE_C"/>
    <property type="match status" value="1"/>
</dbReference>
<evidence type="ECO:0000256" key="1">
    <source>
        <dbReference type="ARBA" id="ARBA00022845"/>
    </source>
</evidence>
<evidence type="ECO:0000313" key="5">
    <source>
        <dbReference type="EMBL" id="MDX8420187.1"/>
    </source>
</evidence>
<dbReference type="RefSeq" id="WP_108774112.1">
    <property type="nucleotide sequence ID" value="NZ_JALBUR010000025.1"/>
</dbReference>
<dbReference type="InterPro" id="IPR036567">
    <property type="entry name" value="RHF-like"/>
</dbReference>
<dbReference type="Proteomes" id="UP001286174">
    <property type="component" value="Unassembled WGS sequence"/>
</dbReference>
<dbReference type="Gene3D" id="3.30.505.50">
    <property type="entry name" value="Sigma 54 modulation/S30EA ribosomal protein, C-terminal domain"/>
    <property type="match status" value="1"/>
</dbReference>
<comment type="subunit">
    <text evidence="2">Interacts with 100S ribosomes.</text>
</comment>
<dbReference type="AlphaFoldDB" id="A0AB35U6M3"/>
<dbReference type="EMBL" id="JALBUR010000025">
    <property type="protein sequence ID" value="MDX8420187.1"/>
    <property type="molecule type" value="Genomic_DNA"/>
</dbReference>
<dbReference type="Pfam" id="PF02482">
    <property type="entry name" value="Ribosomal_S30AE"/>
    <property type="match status" value="1"/>
</dbReference>
<dbReference type="GO" id="GO:0045900">
    <property type="term" value="P:negative regulation of translational elongation"/>
    <property type="evidence" value="ECO:0007669"/>
    <property type="project" value="TreeGrafter"/>
</dbReference>
<dbReference type="NCBIfam" id="TIGR00741">
    <property type="entry name" value="yfiA"/>
    <property type="match status" value="1"/>
</dbReference>
<sequence length="178" mass="20535">MRFEIIGKNVSVTPAMREQIEKKLSTLDKYLLIDPNTIARVVARVYPKGQKVEVTIPTKVGILRTEVVDDDFYAAVDRAIDKLEDQIRRQKTRLSRRHKENLAVAFAQEDEQNEEQQEVLVKTKAITADEMDLDDAILQMELSNHDFYIYTDEETGKISVAYRRNDGKYGLIEVDNSK</sequence>
<accession>A0AB35U6M3</accession>
<dbReference type="GO" id="GO:0022627">
    <property type="term" value="C:cytosolic small ribosomal subunit"/>
    <property type="evidence" value="ECO:0007669"/>
    <property type="project" value="TreeGrafter"/>
</dbReference>
<dbReference type="CDD" id="cd00552">
    <property type="entry name" value="RaiA"/>
    <property type="match status" value="1"/>
</dbReference>
<dbReference type="Gene3D" id="3.30.160.100">
    <property type="entry name" value="Ribosome hibernation promotion factor-like"/>
    <property type="match status" value="1"/>
</dbReference>
<organism evidence="5 6">
    <name type="scientific">Grylomicrobium aquisgranensis</name>
    <dbReference type="NCBI Taxonomy" id="2926318"/>
    <lineage>
        <taxon>Bacteria</taxon>
        <taxon>Bacillati</taxon>
        <taxon>Bacillota</taxon>
        <taxon>Erysipelotrichia</taxon>
        <taxon>Erysipelotrichales</taxon>
        <taxon>Erysipelotrichaceae</taxon>
        <taxon>Grylomicrobium</taxon>
    </lineage>
</organism>
<feature type="domain" description="Sigma 54 modulation/S30EA ribosomal protein C-terminal" evidence="4">
    <location>
        <begin position="116"/>
        <end position="171"/>
    </location>
</feature>
<dbReference type="InterPro" id="IPR032528">
    <property type="entry name" value="Ribosom_S30AE_C"/>
</dbReference>
<evidence type="ECO:0000313" key="6">
    <source>
        <dbReference type="Proteomes" id="UP001286174"/>
    </source>
</evidence>
<keyword evidence="2" id="KW-0963">Cytoplasm</keyword>
<keyword evidence="3" id="KW-0175">Coiled coil</keyword>